<reference evidence="3 4" key="1">
    <citation type="submission" date="2019-03" db="EMBL/GenBank/DDBJ databases">
        <title>Alkanindiges illinoisensis: a potential pathogenic isolated from ascites of a gastric cancer patient with abdominal metastasis.</title>
        <authorList>
            <person name="Hu X."/>
            <person name="Yang B."/>
            <person name="Yan X."/>
            <person name="Lin L."/>
            <person name="Zhao H."/>
            <person name="Zhou F."/>
            <person name="Su B."/>
            <person name="Chen J."/>
            <person name="Rui Y."/>
            <person name="Wang Q."/>
            <person name="Zheng L."/>
        </authorList>
    </citation>
    <scope>NUCLEOTIDE SEQUENCE [LARGE SCALE GENOMIC DNA]</scope>
    <source>
        <strain evidence="3 4">NFYY 23406</strain>
    </source>
</reference>
<organism evidence="3 4">
    <name type="scientific">Alkanindiges illinoisensis</name>
    <dbReference type="NCBI Taxonomy" id="197183"/>
    <lineage>
        <taxon>Bacteria</taxon>
        <taxon>Pseudomonadati</taxon>
        <taxon>Pseudomonadota</taxon>
        <taxon>Gammaproteobacteria</taxon>
        <taxon>Moraxellales</taxon>
        <taxon>Moraxellaceae</taxon>
        <taxon>Alkanindiges</taxon>
    </lineage>
</organism>
<evidence type="ECO:0000313" key="3">
    <source>
        <dbReference type="EMBL" id="TEU30073.1"/>
    </source>
</evidence>
<dbReference type="RefSeq" id="WP_134243554.1">
    <property type="nucleotide sequence ID" value="NZ_SNTY01000012.1"/>
</dbReference>
<dbReference type="OrthoDB" id="1903830at2"/>
<evidence type="ECO:0000313" key="4">
    <source>
        <dbReference type="Proteomes" id="UP000297834"/>
    </source>
</evidence>
<dbReference type="InterPro" id="IPR037026">
    <property type="entry name" value="Vgr_OB-fold_dom_sf"/>
</dbReference>
<dbReference type="Proteomes" id="UP000297834">
    <property type="component" value="Unassembled WGS sequence"/>
</dbReference>
<keyword evidence="4" id="KW-1185">Reference proteome</keyword>
<dbReference type="AlphaFoldDB" id="A0A4Y7XEC4"/>
<dbReference type="EMBL" id="SNTY01000012">
    <property type="protein sequence ID" value="TEU30073.1"/>
    <property type="molecule type" value="Genomic_DNA"/>
</dbReference>
<proteinExistence type="predicted"/>
<dbReference type="InterPro" id="IPR041599">
    <property type="entry name" value="Gp138_N"/>
</dbReference>
<dbReference type="Pfam" id="PF18352">
    <property type="entry name" value="Gp138_N"/>
    <property type="match status" value="1"/>
</dbReference>
<protein>
    <recommendedName>
        <fullName evidence="2">Phage protein Gp138 N-terminal domain-containing protein</fullName>
    </recommendedName>
</protein>
<feature type="region of interest" description="Disordered" evidence="1">
    <location>
        <begin position="206"/>
        <end position="234"/>
    </location>
</feature>
<comment type="caution">
    <text evidence="3">The sequence shown here is derived from an EMBL/GenBank/DDBJ whole genome shotgun (WGS) entry which is preliminary data.</text>
</comment>
<gene>
    <name evidence="3" type="ORF">E2B99_03260</name>
</gene>
<evidence type="ECO:0000259" key="2">
    <source>
        <dbReference type="Pfam" id="PF18352"/>
    </source>
</evidence>
<evidence type="ECO:0000256" key="1">
    <source>
        <dbReference type="SAM" id="MobiDB-lite"/>
    </source>
</evidence>
<feature type="compositionally biased region" description="Polar residues" evidence="1">
    <location>
        <begin position="224"/>
        <end position="234"/>
    </location>
</feature>
<name>A0A4Y7XEC4_9GAMM</name>
<dbReference type="Gene3D" id="2.40.50.230">
    <property type="entry name" value="Gp5 N-terminal domain"/>
    <property type="match status" value="1"/>
</dbReference>
<feature type="domain" description="Phage protein Gp138 N-terminal" evidence="2">
    <location>
        <begin position="31"/>
        <end position="132"/>
    </location>
</feature>
<sequence>MAISNNERAPDLLTTIRDAINAALSGLWVSIPCIVENYDPEAVTVTAQPTIQLQVGQPDGSIILVDLPLLQDVPVMFPRGGGCTMTFPIKPGDECLVVFASRCIDGWWQSGGIQPPMENRKHDLSDSFAWFGPQSQPNKINNISTSTAQLRSDDGQAYIELDPASHAVNVKTPGVFTVEAGQNVFKGPVSFENSVTMASGLQVDGQLQNNGKDVGSTHLHPGVQSGNSDTGQPK</sequence>
<accession>A0A4Y7XEC4</accession>